<dbReference type="FunFam" id="1.50.10.10:FF:000028">
    <property type="entry name" value="Alpha-L-fucosidase 2"/>
    <property type="match status" value="1"/>
</dbReference>
<keyword evidence="1" id="KW-0732">Signal</keyword>
<accession>A0A494VYS7</accession>
<evidence type="ECO:0000313" key="6">
    <source>
        <dbReference type="Proteomes" id="UP000270046"/>
    </source>
</evidence>
<dbReference type="InterPro" id="IPR012341">
    <property type="entry name" value="6hp_glycosidase-like_sf"/>
</dbReference>
<reference evidence="5 6" key="1">
    <citation type="submission" date="2018-10" db="EMBL/GenBank/DDBJ databases">
        <title>Genome sequencing of Mucilaginibacter sp. HYN0043.</title>
        <authorList>
            <person name="Kim M."/>
            <person name="Yi H."/>
        </authorList>
    </citation>
    <scope>NUCLEOTIDE SEQUENCE [LARGE SCALE GENOMIC DNA]</scope>
    <source>
        <strain evidence="5 6">HYN0043</strain>
    </source>
</reference>
<dbReference type="InterPro" id="IPR027414">
    <property type="entry name" value="GH95_N_dom"/>
</dbReference>
<evidence type="ECO:0000313" key="5">
    <source>
        <dbReference type="EMBL" id="AYL99459.1"/>
    </source>
</evidence>
<feature type="domain" description="Alpha fucosidase A-like C-terminal" evidence="3">
    <location>
        <begin position="728"/>
        <end position="820"/>
    </location>
</feature>
<evidence type="ECO:0000256" key="1">
    <source>
        <dbReference type="SAM" id="SignalP"/>
    </source>
</evidence>
<dbReference type="KEGG" id="muh:HYN43_015385"/>
<dbReference type="InterPro" id="IPR013780">
    <property type="entry name" value="Glyco_hydro_b"/>
</dbReference>
<dbReference type="InterPro" id="IPR054363">
    <property type="entry name" value="GH95_cat"/>
</dbReference>
<dbReference type="InterPro" id="IPR016518">
    <property type="entry name" value="Alpha-L-fucosidase"/>
</dbReference>
<dbReference type="PANTHER" id="PTHR31084:SF0">
    <property type="entry name" value="ALPHA-L-FUCOSIDASE 2"/>
    <property type="match status" value="1"/>
</dbReference>
<evidence type="ECO:0000259" key="4">
    <source>
        <dbReference type="Pfam" id="PF22124"/>
    </source>
</evidence>
<dbReference type="RefSeq" id="WP_119411247.1">
    <property type="nucleotide sequence ID" value="NZ_CP032869.1"/>
</dbReference>
<dbReference type="PANTHER" id="PTHR31084">
    <property type="entry name" value="ALPHA-L-FUCOSIDASE 2"/>
    <property type="match status" value="1"/>
</dbReference>
<dbReference type="Pfam" id="PF14498">
    <property type="entry name" value="Glyco_hyd_65N_2"/>
    <property type="match status" value="1"/>
</dbReference>
<protein>
    <submittedName>
        <fullName evidence="5">Glycoside hydrolase family 95 protein</fullName>
    </submittedName>
</protein>
<dbReference type="Gene3D" id="2.60.40.1180">
    <property type="entry name" value="Golgi alpha-mannosidase II"/>
    <property type="match status" value="1"/>
</dbReference>
<proteinExistence type="predicted"/>
<dbReference type="EMBL" id="CP032869">
    <property type="protein sequence ID" value="AYL99459.1"/>
    <property type="molecule type" value="Genomic_DNA"/>
</dbReference>
<dbReference type="OrthoDB" id="9802600at2"/>
<dbReference type="InterPro" id="IPR049053">
    <property type="entry name" value="AFCA-like_C"/>
</dbReference>
<dbReference type="AlphaFoldDB" id="A0A494VYS7"/>
<dbReference type="Gene3D" id="2.70.98.50">
    <property type="entry name" value="putative glycoside hydrolase family protein from bacillus halodurans"/>
    <property type="match status" value="1"/>
</dbReference>
<dbReference type="PIRSF" id="PIRSF007663">
    <property type="entry name" value="UCP007663"/>
    <property type="match status" value="1"/>
</dbReference>
<gene>
    <name evidence="5" type="ORF">HYN43_015385</name>
</gene>
<evidence type="ECO:0000259" key="2">
    <source>
        <dbReference type="Pfam" id="PF14498"/>
    </source>
</evidence>
<dbReference type="GO" id="GO:0004560">
    <property type="term" value="F:alpha-L-fucosidase activity"/>
    <property type="evidence" value="ECO:0007669"/>
    <property type="project" value="InterPro"/>
</dbReference>
<feature type="chain" id="PRO_5019814457" evidence="1">
    <location>
        <begin position="28"/>
        <end position="824"/>
    </location>
</feature>
<dbReference type="Gene3D" id="1.50.10.10">
    <property type="match status" value="1"/>
</dbReference>
<keyword evidence="5" id="KW-0378">Hydrolase</keyword>
<dbReference type="SUPFAM" id="SSF48208">
    <property type="entry name" value="Six-hairpin glycosidases"/>
    <property type="match status" value="1"/>
</dbReference>
<dbReference type="Proteomes" id="UP000270046">
    <property type="component" value="Chromosome"/>
</dbReference>
<feature type="domain" description="Glycosyl hydrolase family 95 N-terminal" evidence="2">
    <location>
        <begin position="32"/>
        <end position="283"/>
    </location>
</feature>
<feature type="domain" description="Glycosyl hydrolase family 95 catalytic" evidence="4">
    <location>
        <begin position="307"/>
        <end position="726"/>
    </location>
</feature>
<evidence type="ECO:0000259" key="3">
    <source>
        <dbReference type="Pfam" id="PF21307"/>
    </source>
</evidence>
<sequence length="824" mass="90542">MNQGLKATFLLVVVPLCLQLAALNANAQNNTLWYKQPAKEWTEALPIGNGTLGAMVFGGVDDELLQLNEATLWSGGPVKKNVNPEAFQYLAQVREALFKEDYQKAHDLTQKMQGLYSESFLPLGDLHIKQSFGGAKQGAYYRDLNIGNAIATTKYTVNGVNYKREIFASAPDKIIVIRVSADKAKQLDLKINTGSQLRFQKSVIGGNTLQLAGKAPAHVEPSYVDSSNPIIYADDDKCRGMRYQLLAKAISNDGKIITDTSGITVKGASSVTLYVTAATSFVAYNKCPDGNEKIAETYLSKATKKTYAQLLAAHVSDYQKYFSRVNLSLNNGKGSRTDLPTDKRLAAYNTNQSADPGLEALYFQYGRYLLISSSRAKGVPANLQGIWNKELRAPWSSNYTSNINVQMNYWMAEDCNLSEMHTPLFQLIKGLSETGSEVAKSYYHAQGWVTHHNTDIWALANPVGDLGKGEPKWANWPMGGDWLTRHLWEHYLYTGDKEFLKNTAYPLMKGAAQFTLDWLVPDGKGHLVTAPSMSPENDFIYAPGKIGEVSVSTTMDMGIIRDLFDNLVTAGKILGVDAAFRDTLLAKKSKLIPYQIGSKGQLQEWYKDQESSDPHHRHVSHLYSVYPANEISIATNPELAAAAKRTLELRGDESTGWSLAWKVNLWARLLDGNHAYKLYRDLLRLTGTSETNYSEGGGLYPNMFDAHPPFQIDGNFGGTSGVAEMLLQSQNGNIHLLPALPDAWGTGQVNGLVARGAFVIDMKWTGGKITNASVLSKAGGVCRVISLSKLKVTGVSAAPSKVKEGYELVFNTQKGKSYQLTSSL</sequence>
<dbReference type="GO" id="GO:0005975">
    <property type="term" value="P:carbohydrate metabolic process"/>
    <property type="evidence" value="ECO:0007669"/>
    <property type="project" value="InterPro"/>
</dbReference>
<dbReference type="InterPro" id="IPR008928">
    <property type="entry name" value="6-hairpin_glycosidase_sf"/>
</dbReference>
<dbReference type="Pfam" id="PF21307">
    <property type="entry name" value="Glyco_hydro_95_C"/>
    <property type="match status" value="1"/>
</dbReference>
<keyword evidence="6" id="KW-1185">Reference proteome</keyword>
<feature type="signal peptide" evidence="1">
    <location>
        <begin position="1"/>
        <end position="27"/>
    </location>
</feature>
<name>A0A494VYS7_9SPHI</name>
<dbReference type="Pfam" id="PF22124">
    <property type="entry name" value="Glyco_hydro_95_cat"/>
    <property type="match status" value="1"/>
</dbReference>
<organism evidence="5 6">
    <name type="scientific">Mucilaginibacter celer</name>
    <dbReference type="NCBI Taxonomy" id="2305508"/>
    <lineage>
        <taxon>Bacteria</taxon>
        <taxon>Pseudomonadati</taxon>
        <taxon>Bacteroidota</taxon>
        <taxon>Sphingobacteriia</taxon>
        <taxon>Sphingobacteriales</taxon>
        <taxon>Sphingobacteriaceae</taxon>
        <taxon>Mucilaginibacter</taxon>
    </lineage>
</organism>